<keyword evidence="2" id="KW-0347">Helicase</keyword>
<dbReference type="InterPro" id="IPR006935">
    <property type="entry name" value="Helicase/UvrB_N"/>
</dbReference>
<accession>A0A9X4B2J2</accession>
<dbReference type="GO" id="GO:0004386">
    <property type="term" value="F:helicase activity"/>
    <property type="evidence" value="ECO:0007669"/>
    <property type="project" value="UniProtKB-KW"/>
</dbReference>
<dbReference type="SMART" id="SM00487">
    <property type="entry name" value="DEXDc"/>
    <property type="match status" value="1"/>
</dbReference>
<reference evidence="2" key="1">
    <citation type="submission" date="2022-05" db="EMBL/GenBank/DDBJ databases">
        <title>Draft genome sequence of Clostridium tertium strain CP3 isolated from Peru.</title>
        <authorList>
            <person name="Hurtado R."/>
            <person name="Lima L."/>
            <person name="Sousa T."/>
            <person name="Jaiswal A.K."/>
            <person name="Tiwari S."/>
            <person name="Maturrano L."/>
            <person name="Brenig B."/>
            <person name="Azevedo V."/>
        </authorList>
    </citation>
    <scope>NUCLEOTIDE SEQUENCE</scope>
    <source>
        <strain evidence="2">CP3</strain>
    </source>
</reference>
<evidence type="ECO:0000313" key="2">
    <source>
        <dbReference type="EMBL" id="MDC4241807.1"/>
    </source>
</evidence>
<dbReference type="EMBL" id="JAMRYU010000020">
    <property type="protein sequence ID" value="MDC4241807.1"/>
    <property type="molecule type" value="Genomic_DNA"/>
</dbReference>
<dbReference type="PROSITE" id="PS51192">
    <property type="entry name" value="HELICASE_ATP_BIND_1"/>
    <property type="match status" value="1"/>
</dbReference>
<sequence>MNKQRVSEVISPDEIKTWKSGEVISIKAGTGAGKSYFIKNILYAFAKANNKRILFLIHRKNCVNQFEQEIIKDKKTDIIKIMTYQKIETSELKNNKFDLSKYQYIVSDEFHYFMSDASFNKTTDISLNRILENKNAVKIFMSATGDFVKGYINLVKNINIKNYELDINYKFIRKLSFFNNDKTMDNFIAECIQKGDKGIFFVESAEKAYKLYSKYVDNCLFNCSSSNIDYYKYVDKEKINEMLNNERFEENVLITTTCMDAGVNIKDTDLLHVVCDVKDTGTLIQCIGRKRIQNEDDRIYLYIKNITNQQLGGRETQLRNKIEKADFFRSHTVKEYIEKYPRSSDYTHIVYDDILDEENICTKKMNELMYFKVKSDILEIENMLQKKSKKPPKYGYCKYMSKMFGFEDNFSIIEEDYDADSLELYLENMVGKPMYQVKDRKELIEKIDVKSNGKLLRKINNLNGALEERKIPYRIIEFSTSEIKNGKQKRYPNSWRIEKLIS</sequence>
<keyword evidence="2" id="KW-0067">ATP-binding</keyword>
<keyword evidence="3" id="KW-1185">Reference proteome</keyword>
<evidence type="ECO:0000259" key="1">
    <source>
        <dbReference type="PROSITE" id="PS51192"/>
    </source>
</evidence>
<dbReference type="GO" id="GO:0016787">
    <property type="term" value="F:hydrolase activity"/>
    <property type="evidence" value="ECO:0007669"/>
    <property type="project" value="InterPro"/>
</dbReference>
<dbReference type="InterPro" id="IPR001650">
    <property type="entry name" value="Helicase_C-like"/>
</dbReference>
<dbReference type="AlphaFoldDB" id="A0A9X4B2J2"/>
<dbReference type="RefSeq" id="WP_216684651.1">
    <property type="nucleotide sequence ID" value="NZ_JAHLZG010000002.1"/>
</dbReference>
<protein>
    <submittedName>
        <fullName evidence="2">DNA helicase</fullName>
    </submittedName>
</protein>
<comment type="caution">
    <text evidence="2">The sequence shown here is derived from an EMBL/GenBank/DDBJ whole genome shotgun (WGS) entry which is preliminary data.</text>
</comment>
<dbReference type="GO" id="GO:0005524">
    <property type="term" value="F:ATP binding"/>
    <property type="evidence" value="ECO:0007669"/>
    <property type="project" value="InterPro"/>
</dbReference>
<proteinExistence type="predicted"/>
<feature type="domain" description="Helicase ATP-binding" evidence="1">
    <location>
        <begin position="15"/>
        <end position="144"/>
    </location>
</feature>
<dbReference type="Proteomes" id="UP001141183">
    <property type="component" value="Unassembled WGS sequence"/>
</dbReference>
<organism evidence="2 3">
    <name type="scientific">Clostridium tertium</name>
    <dbReference type="NCBI Taxonomy" id="1559"/>
    <lineage>
        <taxon>Bacteria</taxon>
        <taxon>Bacillati</taxon>
        <taxon>Bacillota</taxon>
        <taxon>Clostridia</taxon>
        <taxon>Eubacteriales</taxon>
        <taxon>Clostridiaceae</taxon>
        <taxon>Clostridium</taxon>
    </lineage>
</organism>
<dbReference type="InterPro" id="IPR014001">
    <property type="entry name" value="Helicase_ATP-bd"/>
</dbReference>
<name>A0A9X4B2J2_9CLOT</name>
<gene>
    <name evidence="2" type="ORF">NE398_16850</name>
</gene>
<dbReference type="Pfam" id="PF04851">
    <property type="entry name" value="ResIII"/>
    <property type="match status" value="1"/>
</dbReference>
<keyword evidence="2" id="KW-0547">Nucleotide-binding</keyword>
<dbReference type="GO" id="GO:0003677">
    <property type="term" value="F:DNA binding"/>
    <property type="evidence" value="ECO:0007669"/>
    <property type="project" value="InterPro"/>
</dbReference>
<evidence type="ECO:0000313" key="3">
    <source>
        <dbReference type="Proteomes" id="UP001141183"/>
    </source>
</evidence>
<dbReference type="Pfam" id="PF00271">
    <property type="entry name" value="Helicase_C"/>
    <property type="match status" value="1"/>
</dbReference>
<keyword evidence="2" id="KW-0378">Hydrolase</keyword>